<comment type="caution">
    <text evidence="11">The sequence shown here is derived from an EMBL/GenBank/DDBJ whole genome shotgun (WGS) entry which is preliminary data.</text>
</comment>
<dbReference type="InterPro" id="IPR009447">
    <property type="entry name" value="PIGW/GWT1"/>
</dbReference>
<feature type="transmembrane region" description="Helical" evidence="10">
    <location>
        <begin position="135"/>
        <end position="157"/>
    </location>
</feature>
<keyword evidence="5" id="KW-0337">GPI-anchor biosynthesis</keyword>
<feature type="transmembrane region" description="Helical" evidence="10">
    <location>
        <begin position="33"/>
        <end position="50"/>
    </location>
</feature>
<sequence length="603" mass="66504">MTADTPSESVSSSRKAAKEAFVTGLSGGTVWEPQMLMLLCVVCYVLFRGLGPRLLVGARPSVRAAIEGVVLVGPPLFAVSLLSDSSAAASLLFFVAALALVVAATPLKSLRVALSLFANSSPSLPKLKRHRPFTVVFRAVLQLLTVVAILAVDFNVFPRRFAKTESFGYSLMDLGVGGFIFSNGFVAGPRLKQLGATSQKRWTNVVKSAAISFPILVLGFARFILTKGVDYQEHVTEYGVHWNFFITLGLIPILTALLQYVIPNIHFGLAGGFIMAGYEYVLSKKGLQDFILNAPREGSIFHMNREGICSFLGYWAIFFIAAYMGDRILTTPEQLSIKEAPIMASYKKKGTKPEQPKQEGFSVDLLNIIDLVGFLSALTTLFVCLRYEAKILVSRRMANSSYCLWVICVSLSLILGTLLVDYLYTQFLTPSETDIATVLQNDKDLAIALYALHNPSTTVSTKKSRSQSRNRSKSRRRGTSVSKLQEVQQREEAEAKMEEWKREFAAAYLHRVRTPYVFDCVNRNQLAVFLVANVLTGLTNLSIDTLSVSDVNAVWILVGYLSAVIGMAVWWNEMDWTLNMNAVGSGLFKQSSRGRQGNNKKAN</sequence>
<feature type="transmembrane region" description="Helical" evidence="10">
    <location>
        <begin position="240"/>
        <end position="262"/>
    </location>
</feature>
<evidence type="ECO:0000256" key="3">
    <source>
        <dbReference type="ARBA" id="ARBA00007559"/>
    </source>
</evidence>
<dbReference type="GO" id="GO:0072659">
    <property type="term" value="P:protein localization to plasma membrane"/>
    <property type="evidence" value="ECO:0007669"/>
    <property type="project" value="TreeGrafter"/>
</dbReference>
<evidence type="ECO:0000256" key="2">
    <source>
        <dbReference type="ARBA" id="ARBA00004687"/>
    </source>
</evidence>
<dbReference type="Pfam" id="PF06423">
    <property type="entry name" value="GWT1"/>
    <property type="match status" value="1"/>
</dbReference>
<dbReference type="GO" id="GO:0006506">
    <property type="term" value="P:GPI anchor biosynthetic process"/>
    <property type="evidence" value="ECO:0007669"/>
    <property type="project" value="UniProtKB-UniPathway"/>
</dbReference>
<feature type="transmembrane region" description="Helical" evidence="10">
    <location>
        <begin position="365"/>
        <end position="389"/>
    </location>
</feature>
<dbReference type="PANTHER" id="PTHR20661">
    <property type="entry name" value="PHOSPHATIDYLINOSITOL-GLYCAN BIOSYNTHESIS CLASS W PROTEIN"/>
    <property type="match status" value="1"/>
</dbReference>
<comment type="subcellular location">
    <subcellularLocation>
        <location evidence="1">Membrane</location>
        <topology evidence="1">Multi-pass membrane protein</topology>
    </subcellularLocation>
</comment>
<dbReference type="GO" id="GO:0016020">
    <property type="term" value="C:membrane"/>
    <property type="evidence" value="ECO:0007669"/>
    <property type="project" value="UniProtKB-SubCell"/>
</dbReference>
<dbReference type="STRING" id="329046.A0A1Y2CY73"/>
<dbReference type="GO" id="GO:0032216">
    <property type="term" value="F:glucosaminyl-phosphatidylinositol O-acyltransferase activity"/>
    <property type="evidence" value="ECO:0007669"/>
    <property type="project" value="TreeGrafter"/>
</dbReference>
<evidence type="ECO:0000256" key="6">
    <source>
        <dbReference type="ARBA" id="ARBA00022692"/>
    </source>
</evidence>
<dbReference type="PANTHER" id="PTHR20661:SF0">
    <property type="entry name" value="PHOSPHATIDYLINOSITOL-GLYCAN BIOSYNTHESIS CLASS W PROTEIN"/>
    <property type="match status" value="1"/>
</dbReference>
<feature type="transmembrane region" description="Helical" evidence="10">
    <location>
        <begin position="62"/>
        <end position="82"/>
    </location>
</feature>
<evidence type="ECO:0000256" key="4">
    <source>
        <dbReference type="ARBA" id="ARBA00014495"/>
    </source>
</evidence>
<dbReference type="UniPathway" id="UPA00196"/>
<keyword evidence="6 10" id="KW-0812">Transmembrane</keyword>
<evidence type="ECO:0000256" key="9">
    <source>
        <dbReference type="SAM" id="MobiDB-lite"/>
    </source>
</evidence>
<evidence type="ECO:0000256" key="8">
    <source>
        <dbReference type="ARBA" id="ARBA00023136"/>
    </source>
</evidence>
<feature type="transmembrane region" description="Helical" evidence="10">
    <location>
        <begin position="169"/>
        <end position="187"/>
    </location>
</feature>
<keyword evidence="8 10" id="KW-0472">Membrane</keyword>
<feature type="transmembrane region" description="Helical" evidence="10">
    <location>
        <begin position="208"/>
        <end position="225"/>
    </location>
</feature>
<feature type="transmembrane region" description="Helical" evidence="10">
    <location>
        <begin position="401"/>
        <end position="424"/>
    </location>
</feature>
<dbReference type="AlphaFoldDB" id="A0A1Y2CY73"/>
<evidence type="ECO:0000256" key="10">
    <source>
        <dbReference type="SAM" id="Phobius"/>
    </source>
</evidence>
<keyword evidence="7 10" id="KW-1133">Transmembrane helix</keyword>
<dbReference type="EMBL" id="MCGO01000004">
    <property type="protein sequence ID" value="ORY51846.1"/>
    <property type="molecule type" value="Genomic_DNA"/>
</dbReference>
<comment type="similarity">
    <text evidence="3">Belongs to the PIGW family.</text>
</comment>
<dbReference type="Proteomes" id="UP000193642">
    <property type="component" value="Unassembled WGS sequence"/>
</dbReference>
<evidence type="ECO:0000256" key="5">
    <source>
        <dbReference type="ARBA" id="ARBA00022502"/>
    </source>
</evidence>
<feature type="compositionally biased region" description="Basic residues" evidence="9">
    <location>
        <begin position="462"/>
        <end position="478"/>
    </location>
</feature>
<feature type="transmembrane region" description="Helical" evidence="10">
    <location>
        <begin position="308"/>
        <end position="325"/>
    </location>
</feature>
<feature type="transmembrane region" description="Helical" evidence="10">
    <location>
        <begin position="88"/>
        <end position="107"/>
    </location>
</feature>
<proteinExistence type="inferred from homology"/>
<feature type="transmembrane region" description="Helical" evidence="10">
    <location>
        <begin position="553"/>
        <end position="571"/>
    </location>
</feature>
<reference evidence="11 12" key="1">
    <citation type="submission" date="2016-07" db="EMBL/GenBank/DDBJ databases">
        <title>Pervasive Adenine N6-methylation of Active Genes in Fungi.</title>
        <authorList>
            <consortium name="DOE Joint Genome Institute"/>
            <person name="Mondo S.J."/>
            <person name="Dannebaum R.O."/>
            <person name="Kuo R.C."/>
            <person name="Labutti K."/>
            <person name="Haridas S."/>
            <person name="Kuo A."/>
            <person name="Salamov A."/>
            <person name="Ahrendt S.R."/>
            <person name="Lipzen A."/>
            <person name="Sullivan W."/>
            <person name="Andreopoulos W.B."/>
            <person name="Clum A."/>
            <person name="Lindquist E."/>
            <person name="Daum C."/>
            <person name="Ramamoorthy G.K."/>
            <person name="Gryganskyi A."/>
            <person name="Culley D."/>
            <person name="Magnuson J.K."/>
            <person name="James T.Y."/>
            <person name="O'Malley M.A."/>
            <person name="Stajich J.E."/>
            <person name="Spatafora J.W."/>
            <person name="Visel A."/>
            <person name="Grigoriev I.V."/>
        </authorList>
    </citation>
    <scope>NUCLEOTIDE SEQUENCE [LARGE SCALE GENOMIC DNA]</scope>
    <source>
        <strain evidence="11 12">JEL800</strain>
    </source>
</reference>
<evidence type="ECO:0000313" key="11">
    <source>
        <dbReference type="EMBL" id="ORY51846.1"/>
    </source>
</evidence>
<organism evidence="11 12">
    <name type="scientific">Rhizoclosmatium globosum</name>
    <dbReference type="NCBI Taxonomy" id="329046"/>
    <lineage>
        <taxon>Eukaryota</taxon>
        <taxon>Fungi</taxon>
        <taxon>Fungi incertae sedis</taxon>
        <taxon>Chytridiomycota</taxon>
        <taxon>Chytridiomycota incertae sedis</taxon>
        <taxon>Chytridiomycetes</taxon>
        <taxon>Chytridiales</taxon>
        <taxon>Chytriomycetaceae</taxon>
        <taxon>Rhizoclosmatium</taxon>
    </lineage>
</organism>
<accession>A0A1Y2CY73</accession>
<feature type="region of interest" description="Disordered" evidence="9">
    <location>
        <begin position="458"/>
        <end position="488"/>
    </location>
</feature>
<dbReference type="GO" id="GO:0005783">
    <property type="term" value="C:endoplasmic reticulum"/>
    <property type="evidence" value="ECO:0007669"/>
    <property type="project" value="TreeGrafter"/>
</dbReference>
<gene>
    <name evidence="11" type="ORF">BCR33DRAFT_845857</name>
</gene>
<evidence type="ECO:0000313" key="12">
    <source>
        <dbReference type="Proteomes" id="UP000193642"/>
    </source>
</evidence>
<evidence type="ECO:0000256" key="7">
    <source>
        <dbReference type="ARBA" id="ARBA00022989"/>
    </source>
</evidence>
<comment type="pathway">
    <text evidence="2">Glycolipid biosynthesis; glycosylphosphatidylinositol-anchor biosynthesis.</text>
</comment>
<evidence type="ECO:0000256" key="1">
    <source>
        <dbReference type="ARBA" id="ARBA00004141"/>
    </source>
</evidence>
<keyword evidence="12" id="KW-1185">Reference proteome</keyword>
<dbReference type="OrthoDB" id="15270at2759"/>
<protein>
    <recommendedName>
        <fullName evidence="4">GPI-anchored wall transfer protein 1</fullName>
    </recommendedName>
</protein>
<name>A0A1Y2CY73_9FUNG</name>